<dbReference type="Proteomes" id="UP000254293">
    <property type="component" value="Unassembled WGS sequence"/>
</dbReference>
<evidence type="ECO:0000313" key="2">
    <source>
        <dbReference type="EMBL" id="STR00188.1"/>
    </source>
</evidence>
<evidence type="ECO:0000313" key="1">
    <source>
        <dbReference type="EMBL" id="STR00185.1"/>
    </source>
</evidence>
<organism evidence="2 3">
    <name type="scientific">Kingella potus</name>
    <dbReference type="NCBI Taxonomy" id="265175"/>
    <lineage>
        <taxon>Bacteria</taxon>
        <taxon>Pseudomonadati</taxon>
        <taxon>Pseudomonadota</taxon>
        <taxon>Betaproteobacteria</taxon>
        <taxon>Neisseriales</taxon>
        <taxon>Neisseriaceae</taxon>
        <taxon>Kingella</taxon>
    </lineage>
</organism>
<name>A0A377R031_9NEIS</name>
<keyword evidence="3" id="KW-1185">Reference proteome</keyword>
<dbReference type="RefSeq" id="WP_115307496.1">
    <property type="nucleotide sequence ID" value="NZ_UGJJ01000001.1"/>
</dbReference>
<accession>A0A377R031</accession>
<proteinExistence type="predicted"/>
<reference evidence="2 3" key="1">
    <citation type="submission" date="2018-06" db="EMBL/GenBank/DDBJ databases">
        <authorList>
            <consortium name="Pathogen Informatics"/>
            <person name="Doyle S."/>
        </authorList>
    </citation>
    <scope>NUCLEOTIDE SEQUENCE [LARGE SCALE GENOMIC DNA]</scope>
    <source>
        <strain evidence="2 3">NCTC13336</strain>
    </source>
</reference>
<evidence type="ECO:0000313" key="3">
    <source>
        <dbReference type="Proteomes" id="UP000254293"/>
    </source>
</evidence>
<protein>
    <submittedName>
        <fullName evidence="2">Uncharacterized protein</fullName>
    </submittedName>
</protein>
<dbReference type="EMBL" id="UGJJ01000001">
    <property type="protein sequence ID" value="STR00185.1"/>
    <property type="molecule type" value="Genomic_DNA"/>
</dbReference>
<dbReference type="AlphaFoldDB" id="A0A377R031"/>
<gene>
    <name evidence="1" type="ORF">NCTC13336_00382</name>
    <name evidence="2" type="ORF">NCTC13336_00385</name>
</gene>
<dbReference type="OrthoDB" id="8621807at2"/>
<dbReference type="EMBL" id="UGJJ01000001">
    <property type="protein sequence ID" value="STR00188.1"/>
    <property type="molecule type" value="Genomic_DNA"/>
</dbReference>
<sequence>MAPIYTYADVDRFFENNTVTDLEHEAGNGLFTYNFFLERLVILYLDGKPNLREIVESWLAVDDAYIVNREFVRERYMKALNYLENRPRT</sequence>